<keyword evidence="7" id="KW-1185">Reference proteome</keyword>
<dbReference type="EMBL" id="AEWJ01000044">
    <property type="protein sequence ID" value="EGD58159.1"/>
    <property type="molecule type" value="Genomic_DNA"/>
</dbReference>
<keyword evidence="4" id="KW-0812">Transmembrane</keyword>
<dbReference type="CDD" id="cd16917">
    <property type="entry name" value="HATPase_UhpB-NarQ-NarX-like"/>
    <property type="match status" value="1"/>
</dbReference>
<name>F1ZBE3_9SPHN</name>
<protein>
    <submittedName>
        <fullName evidence="6">Putative signal transduction histidine kinase</fullName>
    </submittedName>
</protein>
<dbReference type="Gene3D" id="1.20.5.1930">
    <property type="match status" value="1"/>
</dbReference>
<dbReference type="GO" id="GO:0016020">
    <property type="term" value="C:membrane"/>
    <property type="evidence" value="ECO:0007669"/>
    <property type="project" value="InterPro"/>
</dbReference>
<evidence type="ECO:0000313" key="6">
    <source>
        <dbReference type="EMBL" id="EGD58159.1"/>
    </source>
</evidence>
<dbReference type="GO" id="GO:0000155">
    <property type="term" value="F:phosphorelay sensor kinase activity"/>
    <property type="evidence" value="ECO:0007669"/>
    <property type="project" value="InterPro"/>
</dbReference>
<dbReference type="Pfam" id="PF02518">
    <property type="entry name" value="HATPase_c"/>
    <property type="match status" value="1"/>
</dbReference>
<dbReference type="Gene3D" id="3.30.565.10">
    <property type="entry name" value="Histidine kinase-like ATPase, C-terminal domain"/>
    <property type="match status" value="1"/>
</dbReference>
<sequence>MSRASLASVFLLAVWLDPPGTAYAADLGYIMVILYAAWSALLVFVAMRSWWHEYRFAPLVQGIDILAFAAAAFLTEAADGNFHSPFLAFAAFLLITASLRWGMRTVGLTAITLTMLYGAVGTGASILGLAHSVHQLLHRETYLIALSIMLVWLGAGPKTPRMLPLPDPGGIPGKRKMELISSALTFTCDTLHAQKAAIALLHEEELWTEVFHREHGQIRVERLPFDDQAGHADDPDTAVLFDTRKGRRITSTPDDRLGILREHYFIELSNTFAANEGISANFSFNGAQGELLIWTMDAPCVDDLPVARSLAREIGAALEHEETAALAQSIAVANVRNAVARDLHDSVAQFMAGTIFRLEALRGWCRRGEDPDEEIVAIKSALRTEQRHLRAMIDRLRNATDGDRDADVIAELQSVLDEIGQHWQISTDLISAHVALDVPIGLAYDLRQLVREAVANAVRHGECRHIELVLKREPDQTLRIRIRDDGKGFPEAPTAPRSIDERIRALGGRLNVANTNPGVELHIEVPIRKAS</sequence>
<evidence type="ECO:0000256" key="2">
    <source>
        <dbReference type="ARBA" id="ARBA00022777"/>
    </source>
</evidence>
<keyword evidence="1" id="KW-0808">Transferase</keyword>
<keyword evidence="4" id="KW-0472">Membrane</keyword>
<gene>
    <name evidence="6" type="ORF">Y88_0211</name>
</gene>
<dbReference type="Proteomes" id="UP000004728">
    <property type="component" value="Unassembled WGS sequence"/>
</dbReference>
<evidence type="ECO:0000313" key="7">
    <source>
        <dbReference type="Proteomes" id="UP000004728"/>
    </source>
</evidence>
<dbReference type="AlphaFoldDB" id="F1ZBE3"/>
<dbReference type="InterPro" id="IPR050482">
    <property type="entry name" value="Sensor_HK_TwoCompSys"/>
</dbReference>
<dbReference type="Pfam" id="PF07730">
    <property type="entry name" value="HisKA_3"/>
    <property type="match status" value="1"/>
</dbReference>
<feature type="transmembrane region" description="Helical" evidence="4">
    <location>
        <begin position="110"/>
        <end position="130"/>
    </location>
</feature>
<dbReference type="InterPro" id="IPR036890">
    <property type="entry name" value="HATPase_C_sf"/>
</dbReference>
<dbReference type="InParanoid" id="F1ZBE3"/>
<keyword evidence="2 6" id="KW-0418">Kinase</keyword>
<dbReference type="PANTHER" id="PTHR24421">
    <property type="entry name" value="NITRATE/NITRITE SENSOR PROTEIN NARX-RELATED"/>
    <property type="match status" value="1"/>
</dbReference>
<evidence type="ECO:0000256" key="4">
    <source>
        <dbReference type="SAM" id="Phobius"/>
    </source>
</evidence>
<dbReference type="SUPFAM" id="SSF55874">
    <property type="entry name" value="ATPase domain of HSP90 chaperone/DNA topoisomerase II/histidine kinase"/>
    <property type="match status" value="1"/>
</dbReference>
<keyword evidence="4" id="KW-1133">Transmembrane helix</keyword>
<evidence type="ECO:0000256" key="1">
    <source>
        <dbReference type="ARBA" id="ARBA00022679"/>
    </source>
</evidence>
<dbReference type="STRING" id="983920.Y88_0211"/>
<organism evidence="6 7">
    <name type="scientific">Novosphingobium nitrogenifigens DSM 19370</name>
    <dbReference type="NCBI Taxonomy" id="983920"/>
    <lineage>
        <taxon>Bacteria</taxon>
        <taxon>Pseudomonadati</taxon>
        <taxon>Pseudomonadota</taxon>
        <taxon>Alphaproteobacteria</taxon>
        <taxon>Sphingomonadales</taxon>
        <taxon>Sphingomonadaceae</taxon>
        <taxon>Novosphingobium</taxon>
    </lineage>
</organism>
<evidence type="ECO:0000259" key="5">
    <source>
        <dbReference type="SMART" id="SM00387"/>
    </source>
</evidence>
<accession>F1ZBE3</accession>
<dbReference type="GO" id="GO:0046983">
    <property type="term" value="F:protein dimerization activity"/>
    <property type="evidence" value="ECO:0007669"/>
    <property type="project" value="InterPro"/>
</dbReference>
<proteinExistence type="predicted"/>
<keyword evidence="3" id="KW-0902">Two-component regulatory system</keyword>
<dbReference type="HOGENOM" id="CLU_497669_0_0_5"/>
<dbReference type="SMART" id="SM00387">
    <property type="entry name" value="HATPase_c"/>
    <property type="match status" value="1"/>
</dbReference>
<feature type="transmembrane region" description="Helical" evidence="4">
    <location>
        <begin position="56"/>
        <end position="74"/>
    </location>
</feature>
<dbReference type="InterPro" id="IPR011712">
    <property type="entry name" value="Sig_transdc_His_kin_sub3_dim/P"/>
</dbReference>
<feature type="domain" description="Histidine kinase/HSP90-like ATPase" evidence="5">
    <location>
        <begin position="441"/>
        <end position="529"/>
    </location>
</feature>
<reference evidence="6 7" key="1">
    <citation type="journal article" date="2012" name="J. Bacteriol.">
        <title>Draft Genome Sequence of Novosphingobium nitrogenifigens Y88T.</title>
        <authorList>
            <person name="Strabala T.J."/>
            <person name="Macdonald L."/>
            <person name="Liu V."/>
            <person name="Smit A.M."/>
        </authorList>
    </citation>
    <scope>NUCLEOTIDE SEQUENCE [LARGE SCALE GENOMIC DNA]</scope>
    <source>
        <strain evidence="6 7">DSM 19370</strain>
    </source>
</reference>
<dbReference type="eggNOG" id="COG4585">
    <property type="taxonomic scope" value="Bacteria"/>
</dbReference>
<comment type="caution">
    <text evidence="6">The sequence shown here is derived from an EMBL/GenBank/DDBJ whole genome shotgun (WGS) entry which is preliminary data.</text>
</comment>
<dbReference type="InterPro" id="IPR003594">
    <property type="entry name" value="HATPase_dom"/>
</dbReference>
<feature type="transmembrane region" description="Helical" evidence="4">
    <location>
        <begin position="86"/>
        <end position="103"/>
    </location>
</feature>
<evidence type="ECO:0000256" key="3">
    <source>
        <dbReference type="ARBA" id="ARBA00023012"/>
    </source>
</evidence>